<reference evidence="3" key="1">
    <citation type="submission" date="2016-10" db="EMBL/GenBank/DDBJ databases">
        <authorList>
            <person name="Varghese N."/>
            <person name="Submissions S."/>
        </authorList>
    </citation>
    <scope>NUCLEOTIDE SEQUENCE [LARGE SCALE GENOMIC DNA]</scope>
    <source>
        <strain evidence="3">CGMCC 1.9230</strain>
    </source>
</reference>
<dbReference type="Proteomes" id="UP000236737">
    <property type="component" value="Unassembled WGS sequence"/>
</dbReference>
<dbReference type="AlphaFoldDB" id="A0A1H5V2R8"/>
<feature type="compositionally biased region" description="Polar residues" evidence="1">
    <location>
        <begin position="30"/>
        <end position="44"/>
    </location>
</feature>
<accession>A0A1H5V2R8</accession>
<evidence type="ECO:0000256" key="1">
    <source>
        <dbReference type="SAM" id="MobiDB-lite"/>
    </source>
</evidence>
<protein>
    <submittedName>
        <fullName evidence="2">Uncharacterized protein</fullName>
    </submittedName>
</protein>
<feature type="compositionally biased region" description="Basic and acidic residues" evidence="1">
    <location>
        <begin position="108"/>
        <end position="128"/>
    </location>
</feature>
<feature type="region of interest" description="Disordered" evidence="1">
    <location>
        <begin position="30"/>
        <end position="149"/>
    </location>
</feature>
<evidence type="ECO:0000313" key="3">
    <source>
        <dbReference type="Proteomes" id="UP000236737"/>
    </source>
</evidence>
<dbReference type="EMBL" id="FNVP01000003">
    <property type="protein sequence ID" value="SEF81685.1"/>
    <property type="molecule type" value="Genomic_DNA"/>
</dbReference>
<feature type="compositionally biased region" description="Basic and acidic residues" evidence="1">
    <location>
        <begin position="136"/>
        <end position="149"/>
    </location>
</feature>
<keyword evidence="3" id="KW-1185">Reference proteome</keyword>
<proteinExistence type="predicted"/>
<evidence type="ECO:0000313" key="2">
    <source>
        <dbReference type="EMBL" id="SEF81685.1"/>
    </source>
</evidence>
<organism evidence="2 3">
    <name type="scientific">Flavobacterium urumqiense</name>
    <dbReference type="NCBI Taxonomy" id="935224"/>
    <lineage>
        <taxon>Bacteria</taxon>
        <taxon>Pseudomonadati</taxon>
        <taxon>Bacteroidota</taxon>
        <taxon>Flavobacteriia</taxon>
        <taxon>Flavobacteriales</taxon>
        <taxon>Flavobacteriaceae</taxon>
        <taxon>Flavobacterium</taxon>
    </lineage>
</organism>
<sequence>MIQLLEINSVTLYKLRVLTLKLKIMESNDLGSKKTNNKQNTNEGFSGENLPEDYNPAASILKEEVETDANGDQKIVQRARNVDGSIASIPDKEERSWNENESLSRGVSTEKEVMRTIENEDHNSDITAHRYPNSHPDNHEDRGNIKLDE</sequence>
<name>A0A1H5V2R8_9FLAO</name>
<gene>
    <name evidence="2" type="ORF">SAMN04488130_10337</name>
</gene>
<dbReference type="RefSeq" id="WP_244175197.1">
    <property type="nucleotide sequence ID" value="NZ_FNVP01000003.1"/>
</dbReference>